<evidence type="ECO:0000313" key="5">
    <source>
        <dbReference type="Proteomes" id="UP000637695"/>
    </source>
</evidence>
<evidence type="ECO:0000256" key="2">
    <source>
        <dbReference type="SAM" id="MobiDB-lite"/>
    </source>
</evidence>
<evidence type="ECO:0000256" key="3">
    <source>
        <dbReference type="SAM" id="Phobius"/>
    </source>
</evidence>
<proteinExistence type="predicted"/>
<name>A0A917K329_9BACL</name>
<feature type="region of interest" description="Disordered" evidence="2">
    <location>
        <begin position="33"/>
        <end position="96"/>
    </location>
</feature>
<organism evidence="4 5">
    <name type="scientific">Alicyclobacillus cellulosilyticus</name>
    <dbReference type="NCBI Taxonomy" id="1003997"/>
    <lineage>
        <taxon>Bacteria</taxon>
        <taxon>Bacillati</taxon>
        <taxon>Bacillota</taxon>
        <taxon>Bacilli</taxon>
        <taxon>Bacillales</taxon>
        <taxon>Alicyclobacillaceae</taxon>
        <taxon>Alicyclobacillus</taxon>
    </lineage>
</organism>
<keyword evidence="3" id="KW-0472">Membrane</keyword>
<dbReference type="Proteomes" id="UP000637695">
    <property type="component" value="Unassembled WGS sequence"/>
</dbReference>
<dbReference type="Gene3D" id="1.10.287.4300">
    <property type="entry name" value="Stage III sporulation protein AH-like"/>
    <property type="match status" value="1"/>
</dbReference>
<feature type="coiled-coil region" evidence="1">
    <location>
        <begin position="123"/>
        <end position="150"/>
    </location>
</feature>
<protein>
    <submittedName>
        <fullName evidence="4">Stage III sporulation protein AH</fullName>
    </submittedName>
</protein>
<gene>
    <name evidence="4" type="primary">spoIIIAH</name>
    <name evidence="4" type="ORF">GCM10010885_02030</name>
</gene>
<keyword evidence="3" id="KW-1133">Transmembrane helix</keyword>
<dbReference type="AlphaFoldDB" id="A0A917K329"/>
<feature type="compositionally biased region" description="Polar residues" evidence="2">
    <location>
        <begin position="51"/>
        <end position="64"/>
    </location>
</feature>
<comment type="caution">
    <text evidence="4">The sequence shown here is derived from an EMBL/GenBank/DDBJ whole genome shotgun (WGS) entry which is preliminary data.</text>
</comment>
<feature type="transmembrane region" description="Helical" evidence="3">
    <location>
        <begin position="7"/>
        <end position="25"/>
    </location>
</feature>
<reference evidence="4" key="2">
    <citation type="submission" date="2020-09" db="EMBL/GenBank/DDBJ databases">
        <authorList>
            <person name="Sun Q."/>
            <person name="Ohkuma M."/>
        </authorList>
    </citation>
    <scope>NUCLEOTIDE SEQUENCE</scope>
    <source>
        <strain evidence="4">JCM 18487</strain>
    </source>
</reference>
<dbReference type="Pfam" id="PF12685">
    <property type="entry name" value="SpoIIIAH"/>
    <property type="match status" value="1"/>
</dbReference>
<accession>A0A917K329</accession>
<keyword evidence="5" id="KW-1185">Reference proteome</keyword>
<dbReference type="InterPro" id="IPR024232">
    <property type="entry name" value="SpoIIIAH"/>
</dbReference>
<evidence type="ECO:0000313" key="4">
    <source>
        <dbReference type="EMBL" id="GGI95956.1"/>
    </source>
</evidence>
<dbReference type="EMBL" id="BMOY01000002">
    <property type="protein sequence ID" value="GGI95956.1"/>
    <property type="molecule type" value="Genomic_DNA"/>
</dbReference>
<dbReference type="InterPro" id="IPR038503">
    <property type="entry name" value="SpoIIIAH_sf"/>
</dbReference>
<reference evidence="4" key="1">
    <citation type="journal article" date="2014" name="Int. J. Syst. Evol. Microbiol.">
        <title>Complete genome sequence of Corynebacterium casei LMG S-19264T (=DSM 44701T), isolated from a smear-ripened cheese.</title>
        <authorList>
            <consortium name="US DOE Joint Genome Institute (JGI-PGF)"/>
            <person name="Walter F."/>
            <person name="Albersmeier A."/>
            <person name="Kalinowski J."/>
            <person name="Ruckert C."/>
        </authorList>
    </citation>
    <scope>NUCLEOTIDE SEQUENCE</scope>
    <source>
        <strain evidence="4">JCM 18487</strain>
    </source>
</reference>
<keyword evidence="3" id="KW-0812">Transmembrane</keyword>
<sequence length="218" mass="23327">MVKRQTVWLSTMMVLSLMLIGYYTMNNGGQQAATSNDNGPMVSTAVEPAPSGSQTGAAHAPQTSPAQGTGTKATQAATATTPANAKSTSAQTTSGVPNESVSDWFINYQNQVEQNLSQKEDMYQSILTNNNASTEQIARAEQELQQLHNLEGGMADAMDAIKGEGYKNCVIVPNVDGNSVTVYVQAPKGLTADQAVQIMNIVSRQMNVPINHVYVNWK</sequence>
<evidence type="ECO:0000256" key="1">
    <source>
        <dbReference type="SAM" id="Coils"/>
    </source>
</evidence>
<dbReference type="RefSeq" id="WP_188880621.1">
    <property type="nucleotide sequence ID" value="NZ_BMOY01000002.1"/>
</dbReference>
<feature type="compositionally biased region" description="Low complexity" evidence="2">
    <location>
        <begin position="65"/>
        <end position="90"/>
    </location>
</feature>
<keyword evidence="1" id="KW-0175">Coiled coil</keyword>